<dbReference type="Pfam" id="PF00132">
    <property type="entry name" value="Hexapep"/>
    <property type="match status" value="1"/>
</dbReference>
<evidence type="ECO:0000256" key="2">
    <source>
        <dbReference type="ARBA" id="ARBA00022679"/>
    </source>
</evidence>
<dbReference type="GO" id="GO:0008374">
    <property type="term" value="F:O-acyltransferase activity"/>
    <property type="evidence" value="ECO:0007669"/>
    <property type="project" value="TreeGrafter"/>
</dbReference>
<reference evidence="3 4" key="1">
    <citation type="submission" date="2019-08" db="EMBL/GenBank/DDBJ databases">
        <title>In-depth cultivation of the pig gut microbiome towards novel bacterial diversity and tailored functional studies.</title>
        <authorList>
            <person name="Wylensek D."/>
            <person name="Hitch T.C.A."/>
            <person name="Clavel T."/>
        </authorList>
    </citation>
    <scope>NUCLEOTIDE SEQUENCE [LARGE SCALE GENOMIC DNA]</scope>
    <source>
        <strain evidence="3 4">Bifido-178-WT-2B</strain>
    </source>
</reference>
<gene>
    <name evidence="3" type="ORF">FYJ62_07200</name>
</gene>
<keyword evidence="2 3" id="KW-0808">Transferase</keyword>
<protein>
    <submittedName>
        <fullName evidence="3">Acyltransferase</fullName>
    </submittedName>
</protein>
<dbReference type="PANTHER" id="PTHR23416">
    <property type="entry name" value="SIALIC ACID SYNTHASE-RELATED"/>
    <property type="match status" value="1"/>
</dbReference>
<sequence>MSIIMSIKKMFIGYRASSKDYVNHLKEVGVSVGDNVEIFRPFNTSIDTQNPHLLSIGNDVQITGPVTILTHDYSWSVLKRKYGYIYGNQRKTTIGNNVFIGWGATILGGSQIGDNVVIGANSVVSGHVDSDSVYAGNPAKKLMTLEEFKNKRDRKQLEEAKTVVQEYIAKHGTVPPESELDEYFFLFSQTDDIPEFKSQMKLMRNYDRSNKILREHNPMFKSYQDFLDYCLKKQD</sequence>
<proteinExistence type="inferred from homology"/>
<dbReference type="AlphaFoldDB" id="A0A6A8MF37"/>
<organism evidence="3 4">
    <name type="scientific">Lactobacillus porci</name>
    <dbReference type="NCBI Taxonomy" id="2012477"/>
    <lineage>
        <taxon>Bacteria</taxon>
        <taxon>Bacillati</taxon>
        <taxon>Bacillota</taxon>
        <taxon>Bacilli</taxon>
        <taxon>Lactobacillales</taxon>
        <taxon>Lactobacillaceae</taxon>
        <taxon>Lactobacillus</taxon>
    </lineage>
</organism>
<dbReference type="Gene3D" id="2.160.10.10">
    <property type="entry name" value="Hexapeptide repeat proteins"/>
    <property type="match status" value="1"/>
</dbReference>
<evidence type="ECO:0000256" key="1">
    <source>
        <dbReference type="ARBA" id="ARBA00007274"/>
    </source>
</evidence>
<dbReference type="SUPFAM" id="SSF51161">
    <property type="entry name" value="Trimeric LpxA-like enzymes"/>
    <property type="match status" value="1"/>
</dbReference>
<evidence type="ECO:0000313" key="4">
    <source>
        <dbReference type="Proteomes" id="UP000438120"/>
    </source>
</evidence>
<comment type="caution">
    <text evidence="3">The sequence shown here is derived from an EMBL/GenBank/DDBJ whole genome shotgun (WGS) entry which is preliminary data.</text>
</comment>
<dbReference type="EMBL" id="VUMX01000019">
    <property type="protein sequence ID" value="MST87424.1"/>
    <property type="molecule type" value="Genomic_DNA"/>
</dbReference>
<dbReference type="RefSeq" id="WP_154549034.1">
    <property type="nucleotide sequence ID" value="NZ_VUMX01000019.1"/>
</dbReference>
<dbReference type="Proteomes" id="UP000438120">
    <property type="component" value="Unassembled WGS sequence"/>
</dbReference>
<dbReference type="OrthoDB" id="9801697at2"/>
<accession>A0A6A8MF37</accession>
<dbReference type="GO" id="GO:0005829">
    <property type="term" value="C:cytosol"/>
    <property type="evidence" value="ECO:0007669"/>
    <property type="project" value="TreeGrafter"/>
</dbReference>
<dbReference type="InterPro" id="IPR051159">
    <property type="entry name" value="Hexapeptide_acetyltransf"/>
</dbReference>
<name>A0A6A8MF37_9LACO</name>
<dbReference type="InterPro" id="IPR001451">
    <property type="entry name" value="Hexapep"/>
</dbReference>
<dbReference type="InterPro" id="IPR011004">
    <property type="entry name" value="Trimer_LpxA-like_sf"/>
</dbReference>
<dbReference type="PANTHER" id="PTHR23416:SF23">
    <property type="entry name" value="ACETYLTRANSFERASE C18B11.09C-RELATED"/>
    <property type="match status" value="1"/>
</dbReference>
<keyword evidence="3" id="KW-0012">Acyltransferase</keyword>
<comment type="similarity">
    <text evidence="1">Belongs to the transferase hexapeptide repeat family.</text>
</comment>
<keyword evidence="4" id="KW-1185">Reference proteome</keyword>
<evidence type="ECO:0000313" key="3">
    <source>
        <dbReference type="EMBL" id="MST87424.1"/>
    </source>
</evidence>
<dbReference type="CDD" id="cd04647">
    <property type="entry name" value="LbH_MAT_like"/>
    <property type="match status" value="1"/>
</dbReference>